<protein>
    <recommendedName>
        <fullName evidence="4">Alpha-galactosidase NEW3 domain-containing protein</fullName>
    </recommendedName>
</protein>
<dbReference type="OrthoDB" id="4592765at2"/>
<organism evidence="2 3">
    <name type="scientific">Microlunatus phosphovorus (strain ATCC 700054 / DSM 10555 / JCM 9379 / NBRC 101784 / NCIMB 13414 / VKM Ac-1990 / NM-1)</name>
    <dbReference type="NCBI Taxonomy" id="1032480"/>
    <lineage>
        <taxon>Bacteria</taxon>
        <taxon>Bacillati</taxon>
        <taxon>Actinomycetota</taxon>
        <taxon>Actinomycetes</taxon>
        <taxon>Propionibacteriales</taxon>
        <taxon>Propionibacteriaceae</taxon>
        <taxon>Microlunatus</taxon>
    </lineage>
</organism>
<dbReference type="eggNOG" id="COG1361">
    <property type="taxonomic scope" value="Bacteria"/>
</dbReference>
<sequence>MHSIVCEACGDSNPADATFCQNQGCGAFLGWDRTSMIPKPDSTAGPRAVPPDEASVETRVIQRISFDEHPSERKPVLAVRAEQDSLTVPVSGEPVQLGLVIVNRSSIVDGYEVDVSGAPGWLRVESSTVRLLPGSEDRLVLSFRIESEALVPAGSGVVRLSVRSLAQPTAQETVSVTVLVPVVEAPVQLRTEPSVVRIRDVETGRFVVVVDNGGSNRAARIRLSGSDPELAVSFHFDPEVVVVSPGESVRVRAVTTSRRPEPGTELSRTLTVSATEGARRVNTTATLVQSTSVVIEDPAVELVVAPALVRVRDDVAAQVWLTLDNRAGRHATTVRLAATDPEGVVQVYWRSADVHVPAGGTTNVELQLVGPAPEPGTETTRIVTLTASDGRRVARTQVSMVHSASASPMTTLVVGLDPSVLRLGSGRRGAASVVVDNRRGARAARVWLQGDDPENSVSFGFSPTELIVGPGQLLTSRVTMSAPRPPAGREVSRPVTVFVTDGQSSVSAEGTIIQTAADRRPWARVLLTLAGAVAVVMGAMLPLRAVGNPTSFGVSAATVVDLIDAPVDLGVLGQLVNLGIVLLVLTGLMAFGLTGSSGRLTRFSAVIAVLLTVALLVTIGVVGLSATPGSGTILIVVGAVLGYVGGLLARRE</sequence>
<dbReference type="RefSeq" id="WP_013865860.1">
    <property type="nucleotide sequence ID" value="NC_015635.1"/>
</dbReference>
<evidence type="ECO:0000313" key="2">
    <source>
        <dbReference type="EMBL" id="BAK38046.1"/>
    </source>
</evidence>
<feature type="transmembrane region" description="Helical" evidence="1">
    <location>
        <begin position="571"/>
        <end position="593"/>
    </location>
</feature>
<name>F5XH38_MICPN</name>
<evidence type="ECO:0008006" key="4">
    <source>
        <dbReference type="Google" id="ProtNLM"/>
    </source>
</evidence>
<proteinExistence type="predicted"/>
<feature type="transmembrane region" description="Helical" evidence="1">
    <location>
        <begin position="522"/>
        <end position="543"/>
    </location>
</feature>
<keyword evidence="3" id="KW-1185">Reference proteome</keyword>
<keyword evidence="1" id="KW-0812">Transmembrane</keyword>
<feature type="transmembrane region" description="Helical" evidence="1">
    <location>
        <begin position="605"/>
        <end position="626"/>
    </location>
</feature>
<dbReference type="AlphaFoldDB" id="F5XH38"/>
<dbReference type="KEGG" id="mph:MLP_50320"/>
<evidence type="ECO:0000313" key="3">
    <source>
        <dbReference type="Proteomes" id="UP000007947"/>
    </source>
</evidence>
<evidence type="ECO:0000256" key="1">
    <source>
        <dbReference type="SAM" id="Phobius"/>
    </source>
</evidence>
<dbReference type="Proteomes" id="UP000007947">
    <property type="component" value="Chromosome"/>
</dbReference>
<keyword evidence="1" id="KW-1133">Transmembrane helix</keyword>
<dbReference type="EMBL" id="AP012204">
    <property type="protein sequence ID" value="BAK38046.1"/>
    <property type="molecule type" value="Genomic_DNA"/>
</dbReference>
<dbReference type="HOGENOM" id="CLU_020119_0_0_11"/>
<reference evidence="2 3" key="1">
    <citation type="submission" date="2011-05" db="EMBL/GenBank/DDBJ databases">
        <title>Whole genome sequence of Microlunatus phosphovorus NM-1.</title>
        <authorList>
            <person name="Hosoyama A."/>
            <person name="Sasaki K."/>
            <person name="Harada T."/>
            <person name="Igarashi R."/>
            <person name="Kawakoshi A."/>
            <person name="Sasagawa M."/>
            <person name="Fukada J."/>
            <person name="Nakamura S."/>
            <person name="Katano Y."/>
            <person name="Hanada S."/>
            <person name="Kamagata Y."/>
            <person name="Nakamura N."/>
            <person name="Yamazaki S."/>
            <person name="Fujita N."/>
        </authorList>
    </citation>
    <scope>NUCLEOTIDE SEQUENCE [LARGE SCALE GENOMIC DNA]</scope>
    <source>
        <strain evidence="3">ATCC 700054 / DSM 10555 / JCM 9379 / NBRC 101784 / NCIMB 13414 / VKM Ac-1990 / NM-1</strain>
    </source>
</reference>
<accession>F5XH38</accession>
<keyword evidence="1" id="KW-0472">Membrane</keyword>
<gene>
    <name evidence="2" type="ordered locus">MLP_50320</name>
</gene>
<feature type="transmembrane region" description="Helical" evidence="1">
    <location>
        <begin position="632"/>
        <end position="649"/>
    </location>
</feature>